<keyword evidence="4 7" id="KW-0812">Transmembrane</keyword>
<evidence type="ECO:0000256" key="2">
    <source>
        <dbReference type="ARBA" id="ARBA00006464"/>
    </source>
</evidence>
<dbReference type="RefSeq" id="WP_112331564.1">
    <property type="nucleotide sequence ID" value="NZ_QLYR01000001.1"/>
</dbReference>
<evidence type="ECO:0000256" key="5">
    <source>
        <dbReference type="ARBA" id="ARBA00022989"/>
    </source>
</evidence>
<proteinExistence type="inferred from homology"/>
<accession>A0A328UES9</accession>
<feature type="transmembrane region" description="Helical" evidence="7">
    <location>
        <begin position="93"/>
        <end position="109"/>
    </location>
</feature>
<dbReference type="PANTHER" id="PTHR30576:SF0">
    <property type="entry name" value="UNDECAPRENYL-PHOSPHATE N-ACETYLGALACTOSAMINYL 1-PHOSPHATE TRANSFERASE-RELATED"/>
    <property type="match status" value="1"/>
</dbReference>
<feature type="transmembrane region" description="Helical" evidence="7">
    <location>
        <begin position="53"/>
        <end position="73"/>
    </location>
</feature>
<keyword evidence="6 7" id="KW-0472">Membrane</keyword>
<evidence type="ECO:0000313" key="9">
    <source>
        <dbReference type="EMBL" id="RAQ30367.1"/>
    </source>
</evidence>
<feature type="transmembrane region" description="Helical" evidence="7">
    <location>
        <begin position="115"/>
        <end position="134"/>
    </location>
</feature>
<evidence type="ECO:0000256" key="7">
    <source>
        <dbReference type="SAM" id="Phobius"/>
    </source>
</evidence>
<sequence length="470" mass="54123">MIRQNQKLLNSFNIVLDFIVVIASLFASFWLAFRYFNQGNSVFLFGDNAVASAGMYILISLMYLALYSAFHLYRSYRNIPFWVQATELAKANLVAYIILVAFFCAFSSFDRVQVGITVFFFLSTFLQVLYRGALREFLWFVRKKGYNKKFLTVLGYNEATEGFVKRIRNSPEFGYEISGYLAAEQMPGAAIPFLGKSSTLESYLQKNIVDEVFIMLKEGENVSFLNEIMILEKYGVKFSIIPSIFAKLPSRVYVTSFDNMPVLGMRKIPLDSLLNSFVKRAFDVLFSLLCLVLFSPLFLIAALMVKLTSPGPVIFRQTRVGINRKPFEMYKFRSMRVETESIVRMAGAEDDRCTSVGHFLRKYSIDELPQLVNVLKGDMSLVGPRPEIPHFVNQFMEYIPSYMIKHYVKPGMTGWAQVNGLRGGDTSIEERIQFDIDYIENWSFWFDIRILFRTAFKLCAGKKQNKEDVK</sequence>
<dbReference type="GO" id="GO:0016020">
    <property type="term" value="C:membrane"/>
    <property type="evidence" value="ECO:0007669"/>
    <property type="project" value="UniProtKB-SubCell"/>
</dbReference>
<dbReference type="Gene3D" id="3.40.50.720">
    <property type="entry name" value="NAD(P)-binding Rossmann-like Domain"/>
    <property type="match status" value="1"/>
</dbReference>
<feature type="transmembrane region" description="Helical" evidence="7">
    <location>
        <begin position="12"/>
        <end position="33"/>
    </location>
</feature>
<evidence type="ECO:0000256" key="1">
    <source>
        <dbReference type="ARBA" id="ARBA00004141"/>
    </source>
</evidence>
<dbReference type="InterPro" id="IPR017473">
    <property type="entry name" value="Undecaprenyl-P_gluc_Ptfrase"/>
</dbReference>
<comment type="subcellular location">
    <subcellularLocation>
        <location evidence="1">Membrane</location>
        <topology evidence="1">Multi-pass membrane protein</topology>
    </subcellularLocation>
</comment>
<dbReference type="GO" id="GO:0089702">
    <property type="term" value="F:undecaprenyl-phosphate glucose phosphotransferase activity"/>
    <property type="evidence" value="ECO:0007669"/>
    <property type="project" value="UniProtKB-EC"/>
</dbReference>
<keyword evidence="5 7" id="KW-1133">Transmembrane helix</keyword>
<comment type="caution">
    <text evidence="9">The sequence shown here is derived from an EMBL/GenBank/DDBJ whole genome shotgun (WGS) entry which is preliminary data.</text>
</comment>
<dbReference type="EMBL" id="QLYR01000001">
    <property type="protein sequence ID" value="RAQ30367.1"/>
    <property type="molecule type" value="Genomic_DNA"/>
</dbReference>
<reference evidence="9 10" key="1">
    <citation type="submission" date="2018-06" db="EMBL/GenBank/DDBJ databases">
        <title>Noncontiguous genome sequence of Ruminococcaceae bacterium ASD2818.</title>
        <authorList>
            <person name="Chaplin A.V."/>
            <person name="Sokolova S.R."/>
            <person name="Kochetkova T.O."/>
            <person name="Goltsov A.Y."/>
            <person name="Trofimov D.Y."/>
            <person name="Efimov B.A."/>
        </authorList>
    </citation>
    <scope>NUCLEOTIDE SEQUENCE [LARGE SCALE GENOMIC DNA]</scope>
    <source>
        <strain evidence="9 10">ASD2818</strain>
    </source>
</reference>
<dbReference type="Pfam" id="PF02397">
    <property type="entry name" value="Bac_transf"/>
    <property type="match status" value="1"/>
</dbReference>
<dbReference type="NCBIfam" id="TIGR03025">
    <property type="entry name" value="EPS_sugtrans"/>
    <property type="match status" value="1"/>
</dbReference>
<evidence type="ECO:0000256" key="6">
    <source>
        <dbReference type="ARBA" id="ARBA00023136"/>
    </source>
</evidence>
<keyword evidence="10" id="KW-1185">Reference proteome</keyword>
<dbReference type="AlphaFoldDB" id="A0A328UES9"/>
<dbReference type="EC" id="2.7.8.31" evidence="9"/>
<feature type="domain" description="Bacterial sugar transferase" evidence="8">
    <location>
        <begin position="279"/>
        <end position="458"/>
    </location>
</feature>
<evidence type="ECO:0000313" key="10">
    <source>
        <dbReference type="Proteomes" id="UP000249377"/>
    </source>
</evidence>
<evidence type="ECO:0000256" key="3">
    <source>
        <dbReference type="ARBA" id="ARBA00022679"/>
    </source>
</evidence>
<feature type="transmembrane region" description="Helical" evidence="7">
    <location>
        <begin position="284"/>
        <end position="305"/>
    </location>
</feature>
<dbReference type="PANTHER" id="PTHR30576">
    <property type="entry name" value="COLANIC BIOSYNTHESIS UDP-GLUCOSE LIPID CARRIER TRANSFERASE"/>
    <property type="match status" value="1"/>
</dbReference>
<dbReference type="Proteomes" id="UP000249377">
    <property type="component" value="Unassembled WGS sequence"/>
</dbReference>
<dbReference type="InterPro" id="IPR003362">
    <property type="entry name" value="Bact_transf"/>
</dbReference>
<dbReference type="NCBIfam" id="TIGR03023">
    <property type="entry name" value="WcaJ_sugtrans"/>
    <property type="match status" value="1"/>
</dbReference>
<comment type="similarity">
    <text evidence="2">Belongs to the bacterial sugar transferase family.</text>
</comment>
<organism evidence="9 10">
    <name type="scientific">Hydrogeniiclostridium mannosilyticum</name>
    <dbReference type="NCBI Taxonomy" id="2764322"/>
    <lineage>
        <taxon>Bacteria</taxon>
        <taxon>Bacillati</taxon>
        <taxon>Bacillota</taxon>
        <taxon>Clostridia</taxon>
        <taxon>Eubacteriales</taxon>
        <taxon>Acutalibacteraceae</taxon>
        <taxon>Hydrogeniiclostridium</taxon>
    </lineage>
</organism>
<protein>
    <submittedName>
        <fullName evidence="9">Undecaprenyl-phosphate glucose phosphotransferase</fullName>
        <ecNumber evidence="9">2.7.8.31</ecNumber>
    </submittedName>
</protein>
<keyword evidence="3 9" id="KW-0808">Transferase</keyword>
<name>A0A328UES9_9FIRM</name>
<evidence type="ECO:0000256" key="4">
    <source>
        <dbReference type="ARBA" id="ARBA00022692"/>
    </source>
</evidence>
<dbReference type="Pfam" id="PF13727">
    <property type="entry name" value="CoA_binding_3"/>
    <property type="match status" value="1"/>
</dbReference>
<dbReference type="InterPro" id="IPR017475">
    <property type="entry name" value="EPS_sugar_tfrase"/>
</dbReference>
<gene>
    <name evidence="9" type="ORF">DPQ25_02360</name>
</gene>
<evidence type="ECO:0000259" key="8">
    <source>
        <dbReference type="Pfam" id="PF02397"/>
    </source>
</evidence>